<comment type="caution">
    <text evidence="1">The sequence shown here is derived from an EMBL/GenBank/DDBJ whole genome shotgun (WGS) entry which is preliminary data.</text>
</comment>
<proteinExistence type="predicted"/>
<name>A0AAD3SQH9_NEPGR</name>
<gene>
    <name evidence="1" type="ORF">Nepgr_016880</name>
</gene>
<sequence length="99" mass="11815">MASELIVIFYGSFWLRLIFSRGLIASKYFQLRSPNICYYQLGTLKEHKEAGPHEIFSELLEDHFRTLETLLLKPFSIRHLYMLFHEVISMQQRRHTQGP</sequence>
<dbReference type="EMBL" id="BSYO01000014">
    <property type="protein sequence ID" value="GMH15039.1"/>
    <property type="molecule type" value="Genomic_DNA"/>
</dbReference>
<evidence type="ECO:0000313" key="2">
    <source>
        <dbReference type="Proteomes" id="UP001279734"/>
    </source>
</evidence>
<evidence type="ECO:0000313" key="1">
    <source>
        <dbReference type="EMBL" id="GMH15039.1"/>
    </source>
</evidence>
<dbReference type="Proteomes" id="UP001279734">
    <property type="component" value="Unassembled WGS sequence"/>
</dbReference>
<protein>
    <submittedName>
        <fullName evidence="1">Uncharacterized protein</fullName>
    </submittedName>
</protein>
<dbReference type="AlphaFoldDB" id="A0AAD3SQH9"/>
<organism evidence="1 2">
    <name type="scientific">Nepenthes gracilis</name>
    <name type="common">Slender pitcher plant</name>
    <dbReference type="NCBI Taxonomy" id="150966"/>
    <lineage>
        <taxon>Eukaryota</taxon>
        <taxon>Viridiplantae</taxon>
        <taxon>Streptophyta</taxon>
        <taxon>Embryophyta</taxon>
        <taxon>Tracheophyta</taxon>
        <taxon>Spermatophyta</taxon>
        <taxon>Magnoliopsida</taxon>
        <taxon>eudicotyledons</taxon>
        <taxon>Gunneridae</taxon>
        <taxon>Pentapetalae</taxon>
        <taxon>Caryophyllales</taxon>
        <taxon>Nepenthaceae</taxon>
        <taxon>Nepenthes</taxon>
    </lineage>
</organism>
<reference evidence="1" key="1">
    <citation type="submission" date="2023-05" db="EMBL/GenBank/DDBJ databases">
        <title>Nepenthes gracilis genome sequencing.</title>
        <authorList>
            <person name="Fukushima K."/>
        </authorList>
    </citation>
    <scope>NUCLEOTIDE SEQUENCE</scope>
    <source>
        <strain evidence="1">SING2019-196</strain>
    </source>
</reference>
<accession>A0AAD3SQH9</accession>
<keyword evidence="2" id="KW-1185">Reference proteome</keyword>